<evidence type="ECO:0000256" key="6">
    <source>
        <dbReference type="SAM" id="Phobius"/>
    </source>
</evidence>
<feature type="transmembrane region" description="Helical" evidence="6">
    <location>
        <begin position="309"/>
        <end position="329"/>
    </location>
</feature>
<feature type="transmembrane region" description="Helical" evidence="6">
    <location>
        <begin position="118"/>
        <end position="135"/>
    </location>
</feature>
<dbReference type="PROSITE" id="PS50850">
    <property type="entry name" value="MFS"/>
    <property type="match status" value="1"/>
</dbReference>
<dbReference type="OrthoDB" id="6730379at2759"/>
<feature type="transmembrane region" description="Helical" evidence="6">
    <location>
        <begin position="370"/>
        <end position="389"/>
    </location>
</feature>
<feature type="transmembrane region" description="Helical" evidence="6">
    <location>
        <begin position="270"/>
        <end position="289"/>
    </location>
</feature>
<feature type="transmembrane region" description="Helical" evidence="6">
    <location>
        <begin position="208"/>
        <end position="228"/>
    </location>
</feature>
<evidence type="ECO:0000256" key="3">
    <source>
        <dbReference type="ARBA" id="ARBA00022692"/>
    </source>
</evidence>
<evidence type="ECO:0000256" key="5">
    <source>
        <dbReference type="ARBA" id="ARBA00023136"/>
    </source>
</evidence>
<dbReference type="GO" id="GO:0022857">
    <property type="term" value="F:transmembrane transporter activity"/>
    <property type="evidence" value="ECO:0007669"/>
    <property type="project" value="InterPro"/>
</dbReference>
<proteinExistence type="predicted"/>
<dbReference type="InterPro" id="IPR020846">
    <property type="entry name" value="MFS_dom"/>
</dbReference>
<evidence type="ECO:0000313" key="9">
    <source>
        <dbReference type="Proteomes" id="UP000434172"/>
    </source>
</evidence>
<feature type="transmembrane region" description="Helical" evidence="6">
    <location>
        <begin position="90"/>
        <end position="111"/>
    </location>
</feature>
<keyword evidence="5 6" id="KW-0472">Membrane</keyword>
<sequence length="473" mass="52575">MTSRPASGSLCDGPDDVKEDAKSQVTGTIEVHFDYDASDVKRLVRKVDWRIMPFLWGYAVLSAVDKVIISNVALYGMLKDNNLVGQQYSWVGSIFYFGYLVAEFPAVNLMARFPIGKFLAITAMGWSVTTLLMAVTHNAAGLMALRFFMGMCEAPALPGLTLITVMWWRKKEQPLRVAIWSSTVASVYVGLISYGIGNSTLAIASWRLLFIVLGGISFIFSILMFFLFPDRPEEGKFLSAKEAYIAVHRKLDDNTGIENKEFKWYQVREALIDWKSWVVCLFFLGMNVSNGGLNTFSAQIVSSFGFGPLKTVLLGMPTGVIQAVSSILATIPPRYIKDTRCISAAACCIVPLVCSIVIRELPSSNKAGLLTAYYFFYFFWGPYAVALSLPMANTSGHTKKVTVNAMRSTTGYNSILGFESSAVVLMAVYYVGVKYENQRRDKAYGELIPGDISVGESMEDLTDWEKKSFRYVR</sequence>
<protein>
    <submittedName>
        <fullName evidence="8">Allantoate permease</fullName>
    </submittedName>
</protein>
<feature type="transmembrane region" description="Helical" evidence="6">
    <location>
        <begin position="147"/>
        <end position="168"/>
    </location>
</feature>
<dbReference type="Proteomes" id="UP000434172">
    <property type="component" value="Unassembled WGS sequence"/>
</dbReference>
<organism evidence="8 9">
    <name type="scientific">Colletotrichum asianum</name>
    <dbReference type="NCBI Taxonomy" id="702518"/>
    <lineage>
        <taxon>Eukaryota</taxon>
        <taxon>Fungi</taxon>
        <taxon>Dikarya</taxon>
        <taxon>Ascomycota</taxon>
        <taxon>Pezizomycotina</taxon>
        <taxon>Sordariomycetes</taxon>
        <taxon>Hypocreomycetidae</taxon>
        <taxon>Glomerellales</taxon>
        <taxon>Glomerellaceae</taxon>
        <taxon>Colletotrichum</taxon>
        <taxon>Colletotrichum gloeosporioides species complex</taxon>
    </lineage>
</organism>
<dbReference type="InterPro" id="IPR011701">
    <property type="entry name" value="MFS"/>
</dbReference>
<keyword evidence="4 6" id="KW-1133">Transmembrane helix</keyword>
<dbReference type="GO" id="GO:0016020">
    <property type="term" value="C:membrane"/>
    <property type="evidence" value="ECO:0007669"/>
    <property type="project" value="UniProtKB-SubCell"/>
</dbReference>
<dbReference type="EMBL" id="WOWK01000048">
    <property type="protein sequence ID" value="KAF0323842.1"/>
    <property type="molecule type" value="Genomic_DNA"/>
</dbReference>
<dbReference type="InterPro" id="IPR036259">
    <property type="entry name" value="MFS_trans_sf"/>
</dbReference>
<evidence type="ECO:0000256" key="1">
    <source>
        <dbReference type="ARBA" id="ARBA00004141"/>
    </source>
</evidence>
<keyword evidence="2" id="KW-0813">Transport</keyword>
<dbReference type="PANTHER" id="PTHR43791">
    <property type="entry name" value="PERMEASE-RELATED"/>
    <property type="match status" value="1"/>
</dbReference>
<keyword evidence="3 6" id="KW-0812">Transmembrane</keyword>
<gene>
    <name evidence="8" type="ORF">GQ607_008814</name>
</gene>
<evidence type="ECO:0000256" key="2">
    <source>
        <dbReference type="ARBA" id="ARBA00022448"/>
    </source>
</evidence>
<evidence type="ECO:0000313" key="8">
    <source>
        <dbReference type="EMBL" id="KAF0323842.1"/>
    </source>
</evidence>
<feature type="transmembrane region" description="Helical" evidence="6">
    <location>
        <begin position="177"/>
        <end position="196"/>
    </location>
</feature>
<keyword evidence="9" id="KW-1185">Reference proteome</keyword>
<feature type="transmembrane region" description="Helical" evidence="6">
    <location>
        <begin position="341"/>
        <end position="358"/>
    </location>
</feature>
<dbReference type="Gene3D" id="1.20.1250.20">
    <property type="entry name" value="MFS general substrate transporter like domains"/>
    <property type="match status" value="1"/>
</dbReference>
<accession>A0A8H3ZQE3</accession>
<evidence type="ECO:0000259" key="7">
    <source>
        <dbReference type="PROSITE" id="PS50850"/>
    </source>
</evidence>
<dbReference type="SUPFAM" id="SSF103473">
    <property type="entry name" value="MFS general substrate transporter"/>
    <property type="match status" value="1"/>
</dbReference>
<name>A0A8H3ZQE3_9PEZI</name>
<comment type="subcellular location">
    <subcellularLocation>
        <location evidence="1">Membrane</location>
        <topology evidence="1">Multi-pass membrane protein</topology>
    </subcellularLocation>
</comment>
<feature type="transmembrane region" description="Helical" evidence="6">
    <location>
        <begin position="410"/>
        <end position="432"/>
    </location>
</feature>
<evidence type="ECO:0000256" key="4">
    <source>
        <dbReference type="ARBA" id="ARBA00022989"/>
    </source>
</evidence>
<dbReference type="Pfam" id="PF07690">
    <property type="entry name" value="MFS_1"/>
    <property type="match status" value="1"/>
</dbReference>
<dbReference type="AlphaFoldDB" id="A0A8H3ZQE3"/>
<dbReference type="PANTHER" id="PTHR43791:SF70">
    <property type="entry name" value="MAJOR FACILITATOR SUPERFAMILY (MFS) PROFILE DOMAIN-CONTAINING PROTEIN"/>
    <property type="match status" value="1"/>
</dbReference>
<feature type="transmembrane region" description="Helical" evidence="6">
    <location>
        <begin position="55"/>
        <end position="78"/>
    </location>
</feature>
<reference evidence="8 9" key="1">
    <citation type="submission" date="2019-12" db="EMBL/GenBank/DDBJ databases">
        <title>A genome sequence resource for the geographically widespread anthracnose pathogen Colletotrichum asianum.</title>
        <authorList>
            <person name="Meng Y."/>
        </authorList>
    </citation>
    <scope>NUCLEOTIDE SEQUENCE [LARGE SCALE GENOMIC DNA]</scope>
    <source>
        <strain evidence="8 9">ICMP 18580</strain>
    </source>
</reference>
<feature type="domain" description="Major facilitator superfamily (MFS) profile" evidence="7">
    <location>
        <begin position="51"/>
        <end position="473"/>
    </location>
</feature>
<comment type="caution">
    <text evidence="8">The sequence shown here is derived from an EMBL/GenBank/DDBJ whole genome shotgun (WGS) entry which is preliminary data.</text>
</comment>